<dbReference type="PANTHER" id="PTHR38488">
    <property type="entry name" value="OXIDOREDUCTASE 9.5 KDA SUBUNIT, PUTATIVE (AFU_ORTHOLOGUE AFUA_5G08980)-RELATED"/>
    <property type="match status" value="1"/>
</dbReference>
<evidence type="ECO:0000313" key="3">
    <source>
        <dbReference type="Proteomes" id="UP000275385"/>
    </source>
</evidence>
<dbReference type="STRING" id="177199.A0A420YC75"/>
<dbReference type="PANTHER" id="PTHR38488:SF1">
    <property type="entry name" value="OXIDOREDUCTASE 9.5 KDA SUBUNIT, PUTATIVE (AFU_ORTHOLOGUE AFUA_5G08980)-RELATED"/>
    <property type="match status" value="1"/>
</dbReference>
<gene>
    <name evidence="2" type="ORF">DL546_001466</name>
</gene>
<name>A0A420YC75_9PEZI</name>
<keyword evidence="1" id="KW-0472">Membrane</keyword>
<dbReference type="CDD" id="cd22903">
    <property type="entry name" value="NI9M"/>
    <property type="match status" value="1"/>
</dbReference>
<feature type="transmembrane region" description="Helical" evidence="1">
    <location>
        <begin position="55"/>
        <end position="76"/>
    </location>
</feature>
<evidence type="ECO:0008006" key="4">
    <source>
        <dbReference type="Google" id="ProtNLM"/>
    </source>
</evidence>
<proteinExistence type="predicted"/>
<dbReference type="EMBL" id="QVQW01000020">
    <property type="protein sequence ID" value="RKU45505.1"/>
    <property type="molecule type" value="Genomic_DNA"/>
</dbReference>
<keyword evidence="1" id="KW-0812">Transmembrane</keyword>
<keyword evidence="1" id="KW-1133">Transmembrane helix</keyword>
<comment type="caution">
    <text evidence="2">The sequence shown here is derived from an EMBL/GenBank/DDBJ whole genome shotgun (WGS) entry which is preliminary data.</text>
</comment>
<dbReference type="OrthoDB" id="2093409at2759"/>
<evidence type="ECO:0000256" key="1">
    <source>
        <dbReference type="SAM" id="Phobius"/>
    </source>
</evidence>
<sequence length="110" mass="12555">MPRSRIASRFDKFTLFDDINWVNQLESLKMVVPITPRFWANPVRFVKWAAREKPAYFWSVVLGSMGPVMMVVVPPIRRAVGDYDAPPIPLTYPVPTGPRKTLTGYGDETE</sequence>
<dbReference type="AlphaFoldDB" id="A0A420YC75"/>
<dbReference type="InterPro" id="IPR039961">
    <property type="entry name" value="Nuo9.5"/>
</dbReference>
<keyword evidence="3" id="KW-1185">Reference proteome</keyword>
<reference evidence="2 3" key="1">
    <citation type="submission" date="2018-08" db="EMBL/GenBank/DDBJ databases">
        <title>Draft genome of the lignicolous fungus Coniochaeta pulveracea.</title>
        <authorList>
            <person name="Borstlap C.J."/>
            <person name="De Witt R.N."/>
            <person name="Botha A."/>
            <person name="Volschenk H."/>
        </authorList>
    </citation>
    <scope>NUCLEOTIDE SEQUENCE [LARGE SCALE GENOMIC DNA]</scope>
    <source>
        <strain evidence="2 3">CAB683</strain>
    </source>
</reference>
<dbReference type="Proteomes" id="UP000275385">
    <property type="component" value="Unassembled WGS sequence"/>
</dbReference>
<evidence type="ECO:0000313" key="2">
    <source>
        <dbReference type="EMBL" id="RKU45505.1"/>
    </source>
</evidence>
<accession>A0A420YC75</accession>
<protein>
    <recommendedName>
        <fullName evidence="4">NADH-ubiquinone oxidoreductase 9.5 kDa subunit</fullName>
    </recommendedName>
</protein>
<organism evidence="2 3">
    <name type="scientific">Coniochaeta pulveracea</name>
    <dbReference type="NCBI Taxonomy" id="177199"/>
    <lineage>
        <taxon>Eukaryota</taxon>
        <taxon>Fungi</taxon>
        <taxon>Dikarya</taxon>
        <taxon>Ascomycota</taxon>
        <taxon>Pezizomycotina</taxon>
        <taxon>Sordariomycetes</taxon>
        <taxon>Sordariomycetidae</taxon>
        <taxon>Coniochaetales</taxon>
        <taxon>Coniochaetaceae</taxon>
        <taxon>Coniochaeta</taxon>
    </lineage>
</organism>